<dbReference type="InterPro" id="IPR025857">
    <property type="entry name" value="MacB_PCD"/>
</dbReference>
<keyword evidence="3 7" id="KW-0812">Transmembrane</keyword>
<keyword evidence="11" id="KW-1185">Reference proteome</keyword>
<feature type="domain" description="ABC3 transporter permease C-terminal" evidence="8">
    <location>
        <begin position="291"/>
        <end position="403"/>
    </location>
</feature>
<dbReference type="Pfam" id="PF02687">
    <property type="entry name" value="FtsX"/>
    <property type="match status" value="1"/>
</dbReference>
<reference evidence="10 11" key="1">
    <citation type="submission" date="2024-06" db="EMBL/GenBank/DDBJ databases">
        <title>Genomic Encyclopedia of Type Strains, Phase IV (KMG-IV): sequencing the most valuable type-strain genomes for metagenomic binning, comparative biology and taxonomic classification.</title>
        <authorList>
            <person name="Goeker M."/>
        </authorList>
    </citation>
    <scope>NUCLEOTIDE SEQUENCE [LARGE SCALE GENOMIC DNA]</scope>
    <source>
        <strain evidence="10 11">DSM 17253</strain>
    </source>
</reference>
<evidence type="ECO:0000313" key="11">
    <source>
        <dbReference type="Proteomes" id="UP001549098"/>
    </source>
</evidence>
<dbReference type="RefSeq" id="WP_354497780.1">
    <property type="nucleotide sequence ID" value="NZ_JBEPLV010000003.1"/>
</dbReference>
<dbReference type="InterPro" id="IPR050250">
    <property type="entry name" value="Macrolide_Exporter_MacB"/>
</dbReference>
<dbReference type="EMBL" id="JBEPLV010000003">
    <property type="protein sequence ID" value="MET3546391.1"/>
    <property type="molecule type" value="Genomic_DNA"/>
</dbReference>
<feature type="transmembrane region" description="Helical" evidence="7">
    <location>
        <begin position="375"/>
        <end position="393"/>
    </location>
</feature>
<name>A0ABV2F3P8_9BACL</name>
<evidence type="ECO:0000256" key="6">
    <source>
        <dbReference type="ARBA" id="ARBA00038076"/>
    </source>
</evidence>
<evidence type="ECO:0000259" key="8">
    <source>
        <dbReference type="Pfam" id="PF02687"/>
    </source>
</evidence>
<feature type="transmembrane region" description="Helical" evidence="7">
    <location>
        <begin position="284"/>
        <end position="311"/>
    </location>
</feature>
<proteinExistence type="inferred from homology"/>
<dbReference type="Proteomes" id="UP001549098">
    <property type="component" value="Unassembled WGS sequence"/>
</dbReference>
<comment type="caution">
    <text evidence="10">The sequence shown here is derived from an EMBL/GenBank/DDBJ whole genome shotgun (WGS) entry which is preliminary data.</text>
</comment>
<dbReference type="PANTHER" id="PTHR30572">
    <property type="entry name" value="MEMBRANE COMPONENT OF TRANSPORTER-RELATED"/>
    <property type="match status" value="1"/>
</dbReference>
<feature type="transmembrane region" description="Helical" evidence="7">
    <location>
        <begin position="331"/>
        <end position="355"/>
    </location>
</feature>
<dbReference type="InterPro" id="IPR003838">
    <property type="entry name" value="ABC3_permease_C"/>
</dbReference>
<protein>
    <submittedName>
        <fullName evidence="10">ABC transport system permease protein</fullName>
    </submittedName>
</protein>
<gene>
    <name evidence="10" type="ORF">ABID47_003007</name>
</gene>
<dbReference type="PANTHER" id="PTHR30572:SF4">
    <property type="entry name" value="ABC TRANSPORTER PERMEASE YTRF"/>
    <property type="match status" value="1"/>
</dbReference>
<dbReference type="Pfam" id="PF12704">
    <property type="entry name" value="MacB_PCD"/>
    <property type="match status" value="1"/>
</dbReference>
<accession>A0ABV2F3P8</accession>
<keyword evidence="4 7" id="KW-1133">Transmembrane helix</keyword>
<evidence type="ECO:0000256" key="7">
    <source>
        <dbReference type="SAM" id="Phobius"/>
    </source>
</evidence>
<evidence type="ECO:0000256" key="4">
    <source>
        <dbReference type="ARBA" id="ARBA00022989"/>
    </source>
</evidence>
<keyword evidence="5 7" id="KW-0472">Membrane</keyword>
<sequence>MNVGELLRISIRSLRSNMLRSFLTMLGIIIGVATVIAMISIGQGTSKQVTSQIQSLGSNLITVTAGSGSSTGTAAGGNQGGSTGTLTISDADPISKIDTVKYVAPVSQVSAQLLNGSNTASATIIGSTPGYADIKSWETDIGRFFTEDEVNDRAKVVVLGATTAETLFGEAGFDAVGSMIKINNIPFRVIGVLKAKGSSGTVDQDDTVIAPITTIQSRFQTGSSRSSVRQILVEAKSTDVINSTMALIQYTMRQSHKLGGADDDFRVQSQEDVMSSAESVTKTLTLFLGGVAAISLLVGGIGIMNIMLVSVTERTREIGIRKAIGAKEGTILSQFLFESVTLAILGGVIGVILGFGGSKFVGKLMDVTTAVSMNSVLLAVGFSACIGIVFGVFPARQAAKLDPIEALRYE</sequence>
<evidence type="ECO:0000259" key="9">
    <source>
        <dbReference type="Pfam" id="PF12704"/>
    </source>
</evidence>
<evidence type="ECO:0000313" key="10">
    <source>
        <dbReference type="EMBL" id="MET3546391.1"/>
    </source>
</evidence>
<keyword evidence="2" id="KW-1003">Cell membrane</keyword>
<evidence type="ECO:0000256" key="2">
    <source>
        <dbReference type="ARBA" id="ARBA00022475"/>
    </source>
</evidence>
<evidence type="ECO:0000256" key="3">
    <source>
        <dbReference type="ARBA" id="ARBA00022692"/>
    </source>
</evidence>
<comment type="subcellular location">
    <subcellularLocation>
        <location evidence="1">Cell membrane</location>
        <topology evidence="1">Multi-pass membrane protein</topology>
    </subcellularLocation>
</comment>
<feature type="transmembrane region" description="Helical" evidence="7">
    <location>
        <begin position="21"/>
        <end position="42"/>
    </location>
</feature>
<evidence type="ECO:0000256" key="1">
    <source>
        <dbReference type="ARBA" id="ARBA00004651"/>
    </source>
</evidence>
<comment type="similarity">
    <text evidence="6">Belongs to the ABC-4 integral membrane protein family.</text>
</comment>
<feature type="domain" description="MacB-like periplasmic core" evidence="9">
    <location>
        <begin position="21"/>
        <end position="248"/>
    </location>
</feature>
<evidence type="ECO:0000256" key="5">
    <source>
        <dbReference type="ARBA" id="ARBA00023136"/>
    </source>
</evidence>
<organism evidence="10 11">
    <name type="scientific">Paenibacillus favisporus</name>
    <dbReference type="NCBI Taxonomy" id="221028"/>
    <lineage>
        <taxon>Bacteria</taxon>
        <taxon>Bacillati</taxon>
        <taxon>Bacillota</taxon>
        <taxon>Bacilli</taxon>
        <taxon>Bacillales</taxon>
        <taxon>Paenibacillaceae</taxon>
        <taxon>Paenibacillus</taxon>
    </lineage>
</organism>